<dbReference type="InterPro" id="IPR017896">
    <property type="entry name" value="4Fe4S_Fe-S-bd"/>
</dbReference>
<accession>A0A445MRU1</accession>
<dbReference type="PROSITE" id="PS00198">
    <property type="entry name" value="4FE4S_FER_1"/>
    <property type="match status" value="1"/>
</dbReference>
<dbReference type="InterPro" id="IPR017900">
    <property type="entry name" value="4Fe4S_Fe_S_CS"/>
</dbReference>
<evidence type="ECO:0000256" key="4">
    <source>
        <dbReference type="ARBA" id="ARBA00022723"/>
    </source>
</evidence>
<keyword evidence="6" id="KW-0408">Iron</keyword>
<dbReference type="PROSITE" id="PS51379">
    <property type="entry name" value="4FE4S_FER_2"/>
    <property type="match status" value="1"/>
</dbReference>
<evidence type="ECO:0000256" key="1">
    <source>
        <dbReference type="ARBA" id="ARBA00001966"/>
    </source>
</evidence>
<reference evidence="9" key="1">
    <citation type="submission" date="2018-01" db="EMBL/GenBank/DDBJ databases">
        <authorList>
            <person name="Regsiter A."/>
            <person name="William W."/>
        </authorList>
    </citation>
    <scope>NUCLEOTIDE SEQUENCE</scope>
    <source>
        <strain evidence="9">TRIP AH-1</strain>
    </source>
</reference>
<dbReference type="InterPro" id="IPR047927">
    <property type="entry name" value="YfhL-like"/>
</dbReference>
<keyword evidence="7" id="KW-0411">Iron-sulfur</keyword>
<evidence type="ECO:0000256" key="5">
    <source>
        <dbReference type="ARBA" id="ARBA00022982"/>
    </source>
</evidence>
<gene>
    <name evidence="9" type="primary">fdx</name>
    <name evidence="9" type="ORF">PITCH_A1180014</name>
</gene>
<protein>
    <submittedName>
        <fullName evidence="9">Ferredoxin</fullName>
    </submittedName>
</protein>
<evidence type="ECO:0000256" key="7">
    <source>
        <dbReference type="ARBA" id="ARBA00023014"/>
    </source>
</evidence>
<dbReference type="NCBIfam" id="NF033683">
    <property type="entry name" value="di_4Fe-4S_YfhL"/>
    <property type="match status" value="1"/>
</dbReference>
<dbReference type="Gene3D" id="3.30.70.20">
    <property type="match status" value="1"/>
</dbReference>
<evidence type="ECO:0000256" key="3">
    <source>
        <dbReference type="ARBA" id="ARBA00022485"/>
    </source>
</evidence>
<sequence>MAYRIPEGCIYCGNCAEECPNDAIYEGNEKYEIDPDKCTECVGFFSTPQCAATCSVEIPEPDPDHQETKEQLLAKFKKLHPGKEPKLF</sequence>
<keyword evidence="4" id="KW-0479">Metal-binding</keyword>
<evidence type="ECO:0000256" key="6">
    <source>
        <dbReference type="ARBA" id="ARBA00023004"/>
    </source>
</evidence>
<proteinExistence type="predicted"/>
<feature type="domain" description="4Fe-4S ferredoxin-type" evidence="8">
    <location>
        <begin position="1"/>
        <end position="29"/>
    </location>
</feature>
<name>A0A445MRU1_9BACT</name>
<dbReference type="FunFam" id="3.30.70.20:FF:000045">
    <property type="entry name" value="Ferredoxin, 4Fe-4S"/>
    <property type="match status" value="1"/>
</dbReference>
<keyword evidence="3" id="KW-0004">4Fe-4S</keyword>
<dbReference type="SUPFAM" id="SSF54862">
    <property type="entry name" value="4Fe-4S ferredoxins"/>
    <property type="match status" value="1"/>
</dbReference>
<organism evidence="9">
    <name type="scientific">uncultured Desulfobacterium sp</name>
    <dbReference type="NCBI Taxonomy" id="201089"/>
    <lineage>
        <taxon>Bacteria</taxon>
        <taxon>Pseudomonadati</taxon>
        <taxon>Thermodesulfobacteriota</taxon>
        <taxon>Desulfobacteria</taxon>
        <taxon>Desulfobacterales</taxon>
        <taxon>Desulfobacteriaceae</taxon>
        <taxon>Desulfobacterium</taxon>
        <taxon>environmental samples</taxon>
    </lineage>
</organism>
<dbReference type="GO" id="GO:0051539">
    <property type="term" value="F:4 iron, 4 sulfur cluster binding"/>
    <property type="evidence" value="ECO:0007669"/>
    <property type="project" value="UniProtKB-KW"/>
</dbReference>
<keyword evidence="5" id="KW-0249">Electron transport</keyword>
<comment type="cofactor">
    <cofactor evidence="1">
        <name>[4Fe-4S] cluster</name>
        <dbReference type="ChEBI" id="CHEBI:49883"/>
    </cofactor>
</comment>
<keyword evidence="2" id="KW-0813">Transport</keyword>
<dbReference type="GO" id="GO:0046872">
    <property type="term" value="F:metal ion binding"/>
    <property type="evidence" value="ECO:0007669"/>
    <property type="project" value="UniProtKB-KW"/>
</dbReference>
<dbReference type="AlphaFoldDB" id="A0A445MRU1"/>
<evidence type="ECO:0000313" key="9">
    <source>
        <dbReference type="EMBL" id="SPD72121.1"/>
    </source>
</evidence>
<evidence type="ECO:0000259" key="8">
    <source>
        <dbReference type="PROSITE" id="PS51379"/>
    </source>
</evidence>
<dbReference type="Pfam" id="PF00037">
    <property type="entry name" value="Fer4"/>
    <property type="match status" value="1"/>
</dbReference>
<dbReference type="EMBL" id="OJIN01000022">
    <property type="protein sequence ID" value="SPD72121.1"/>
    <property type="molecule type" value="Genomic_DNA"/>
</dbReference>
<evidence type="ECO:0000256" key="2">
    <source>
        <dbReference type="ARBA" id="ARBA00022448"/>
    </source>
</evidence>